<dbReference type="Gene3D" id="1.50.40.10">
    <property type="entry name" value="Mitochondrial carrier domain"/>
    <property type="match status" value="1"/>
</dbReference>
<keyword evidence="3 11" id="KW-0813">Transport</keyword>
<evidence type="ECO:0000256" key="10">
    <source>
        <dbReference type="PROSITE-ProRule" id="PRU00282"/>
    </source>
</evidence>
<dbReference type="GO" id="GO:0031966">
    <property type="term" value="C:mitochondrial membrane"/>
    <property type="evidence" value="ECO:0007669"/>
    <property type="project" value="UniProtKB-SubCell"/>
</dbReference>
<dbReference type="InterPro" id="IPR023395">
    <property type="entry name" value="MCP_dom_sf"/>
</dbReference>
<sequence length="78" mass="8932">AASVFGNTPLDVVKTRMQGLEASKYKNTFDCALQIWKQEGPFAFYKGTVPRLGRVCLDVAITFMIYDSFMELFNKVWK</sequence>
<proteinExistence type="inferred from homology"/>
<dbReference type="PANTHER" id="PTHR45788">
    <property type="entry name" value="SUCCINATE/FUMARATE MITOCHONDRIAL TRANSPORTER-RELATED"/>
    <property type="match status" value="1"/>
</dbReference>
<keyword evidence="5" id="KW-0677">Repeat</keyword>
<keyword evidence="6" id="KW-1133">Transmembrane helix</keyword>
<dbReference type="Pfam" id="PF00153">
    <property type="entry name" value="Mito_carr"/>
    <property type="match status" value="1"/>
</dbReference>
<evidence type="ECO:0000256" key="3">
    <source>
        <dbReference type="ARBA" id="ARBA00022448"/>
    </source>
</evidence>
<comment type="similarity">
    <text evidence="2 11">Belongs to the mitochondrial carrier (TC 2.A.29) family.</text>
</comment>
<feature type="repeat" description="Solcar" evidence="10">
    <location>
        <begin position="1"/>
        <end position="72"/>
    </location>
</feature>
<evidence type="ECO:0000256" key="1">
    <source>
        <dbReference type="ARBA" id="ARBA00004225"/>
    </source>
</evidence>
<dbReference type="SUPFAM" id="SSF103506">
    <property type="entry name" value="Mitochondrial carrier"/>
    <property type="match status" value="1"/>
</dbReference>
<evidence type="ECO:0000256" key="2">
    <source>
        <dbReference type="ARBA" id="ARBA00006375"/>
    </source>
</evidence>
<evidence type="ECO:0000256" key="9">
    <source>
        <dbReference type="ARBA" id="ARBA00042640"/>
    </source>
</evidence>
<accession>A0ABD2MZE5</accession>
<comment type="subcellular location">
    <subcellularLocation>
        <location evidence="1">Mitochondrion membrane</location>
        <topology evidence="1">Multi-pass membrane protein</topology>
    </subcellularLocation>
</comment>
<dbReference type="PROSITE" id="PS50920">
    <property type="entry name" value="SOLCAR"/>
    <property type="match status" value="1"/>
</dbReference>
<keyword evidence="7" id="KW-0496">Mitochondrion</keyword>
<dbReference type="AlphaFoldDB" id="A0ABD2MZE5"/>
<reference evidence="12 13" key="1">
    <citation type="journal article" date="2021" name="BMC Biol.">
        <title>Horizontally acquired antibacterial genes associated with adaptive radiation of ladybird beetles.</title>
        <authorList>
            <person name="Li H.S."/>
            <person name="Tang X.F."/>
            <person name="Huang Y.H."/>
            <person name="Xu Z.Y."/>
            <person name="Chen M.L."/>
            <person name="Du X.Y."/>
            <person name="Qiu B.Y."/>
            <person name="Chen P.T."/>
            <person name="Zhang W."/>
            <person name="Slipinski A."/>
            <person name="Escalona H.E."/>
            <person name="Waterhouse R.M."/>
            <person name="Zwick A."/>
            <person name="Pang H."/>
        </authorList>
    </citation>
    <scope>NUCLEOTIDE SEQUENCE [LARGE SCALE GENOMIC DNA]</scope>
    <source>
        <strain evidence="12">SYSU2018</strain>
    </source>
</reference>
<dbReference type="EMBL" id="JABFTP020000042">
    <property type="protein sequence ID" value="KAL3271512.1"/>
    <property type="molecule type" value="Genomic_DNA"/>
</dbReference>
<gene>
    <name evidence="12" type="ORF">HHI36_021992</name>
</gene>
<comment type="caution">
    <text evidence="12">The sequence shown here is derived from an EMBL/GenBank/DDBJ whole genome shotgun (WGS) entry which is preliminary data.</text>
</comment>
<evidence type="ECO:0000256" key="11">
    <source>
        <dbReference type="RuleBase" id="RU000488"/>
    </source>
</evidence>
<dbReference type="Proteomes" id="UP001516400">
    <property type="component" value="Unassembled WGS sequence"/>
</dbReference>
<name>A0ABD2MZE5_9CUCU</name>
<evidence type="ECO:0000256" key="8">
    <source>
        <dbReference type="ARBA" id="ARBA00023136"/>
    </source>
</evidence>
<keyword evidence="13" id="KW-1185">Reference proteome</keyword>
<evidence type="ECO:0000256" key="6">
    <source>
        <dbReference type="ARBA" id="ARBA00022989"/>
    </source>
</evidence>
<keyword evidence="8 10" id="KW-0472">Membrane</keyword>
<evidence type="ECO:0000313" key="13">
    <source>
        <dbReference type="Proteomes" id="UP001516400"/>
    </source>
</evidence>
<organism evidence="12 13">
    <name type="scientific">Cryptolaemus montrouzieri</name>
    <dbReference type="NCBI Taxonomy" id="559131"/>
    <lineage>
        <taxon>Eukaryota</taxon>
        <taxon>Metazoa</taxon>
        <taxon>Ecdysozoa</taxon>
        <taxon>Arthropoda</taxon>
        <taxon>Hexapoda</taxon>
        <taxon>Insecta</taxon>
        <taxon>Pterygota</taxon>
        <taxon>Neoptera</taxon>
        <taxon>Endopterygota</taxon>
        <taxon>Coleoptera</taxon>
        <taxon>Polyphaga</taxon>
        <taxon>Cucujiformia</taxon>
        <taxon>Coccinelloidea</taxon>
        <taxon>Coccinellidae</taxon>
        <taxon>Scymninae</taxon>
        <taxon>Scymnini</taxon>
        <taxon>Cryptolaemus</taxon>
    </lineage>
</organism>
<evidence type="ECO:0000256" key="7">
    <source>
        <dbReference type="ARBA" id="ARBA00023128"/>
    </source>
</evidence>
<dbReference type="InterPro" id="IPR049563">
    <property type="entry name" value="TXTP-like"/>
</dbReference>
<feature type="non-terminal residue" evidence="12">
    <location>
        <position position="1"/>
    </location>
</feature>
<keyword evidence="4 10" id="KW-0812">Transmembrane</keyword>
<evidence type="ECO:0000313" key="12">
    <source>
        <dbReference type="EMBL" id="KAL3271512.1"/>
    </source>
</evidence>
<dbReference type="PANTHER" id="PTHR45788:SF4">
    <property type="entry name" value="TRICARBOXYLATE TRANSPORT PROTEIN, MITOCHONDRIAL"/>
    <property type="match status" value="1"/>
</dbReference>
<evidence type="ECO:0000256" key="5">
    <source>
        <dbReference type="ARBA" id="ARBA00022737"/>
    </source>
</evidence>
<dbReference type="InterPro" id="IPR018108">
    <property type="entry name" value="MCP_transmembrane"/>
</dbReference>
<evidence type="ECO:0000256" key="4">
    <source>
        <dbReference type="ARBA" id="ARBA00022692"/>
    </source>
</evidence>
<protein>
    <recommendedName>
        <fullName evidence="9">Citrate transport protein</fullName>
    </recommendedName>
</protein>